<keyword evidence="2" id="KW-0328">Glycosyltransferase</keyword>
<evidence type="ECO:0000256" key="4">
    <source>
        <dbReference type="ARBA" id="ARBA00022692"/>
    </source>
</evidence>
<evidence type="ECO:0000313" key="11">
    <source>
        <dbReference type="Proteomes" id="UP001161757"/>
    </source>
</evidence>
<dbReference type="GO" id="GO:0016020">
    <property type="term" value="C:membrane"/>
    <property type="evidence" value="ECO:0007669"/>
    <property type="project" value="UniProtKB-SubCell"/>
</dbReference>
<dbReference type="Proteomes" id="UP001161757">
    <property type="component" value="Unassembled WGS sequence"/>
</dbReference>
<dbReference type="EMBL" id="JAJGCB010000004">
    <property type="protein sequence ID" value="KAJ8993311.1"/>
    <property type="molecule type" value="Genomic_DNA"/>
</dbReference>
<evidence type="ECO:0000256" key="5">
    <source>
        <dbReference type="ARBA" id="ARBA00022989"/>
    </source>
</evidence>
<keyword evidence="4 8" id="KW-0812">Transmembrane</keyword>
<feature type="transmembrane region" description="Helical" evidence="8">
    <location>
        <begin position="557"/>
        <end position="581"/>
    </location>
</feature>
<feature type="transmembrane region" description="Helical" evidence="8">
    <location>
        <begin position="795"/>
        <end position="817"/>
    </location>
</feature>
<accession>A0AAN6EZP9</accession>
<dbReference type="InterPro" id="IPR001173">
    <property type="entry name" value="Glyco_trans_2-like"/>
</dbReference>
<comment type="subcellular location">
    <subcellularLocation>
        <location evidence="1">Membrane</location>
        <topology evidence="1">Multi-pass membrane protein</topology>
    </subcellularLocation>
</comment>
<dbReference type="GO" id="GO:0016757">
    <property type="term" value="F:glycosyltransferase activity"/>
    <property type="evidence" value="ECO:0007669"/>
    <property type="project" value="UniProtKB-KW"/>
</dbReference>
<dbReference type="SUPFAM" id="SSF53448">
    <property type="entry name" value="Nucleotide-diphospho-sugar transferases"/>
    <property type="match status" value="1"/>
</dbReference>
<feature type="transmembrane region" description="Helical" evidence="8">
    <location>
        <begin position="737"/>
        <end position="759"/>
    </location>
</feature>
<comment type="caution">
    <text evidence="10">The sequence shown here is derived from an EMBL/GenBank/DDBJ whole genome shotgun (WGS) entry which is preliminary data.</text>
</comment>
<feature type="domain" description="Glycosyltransferase 2-like" evidence="9">
    <location>
        <begin position="394"/>
        <end position="577"/>
    </location>
</feature>
<evidence type="ECO:0000256" key="7">
    <source>
        <dbReference type="SAM" id="MobiDB-lite"/>
    </source>
</evidence>
<feature type="transmembrane region" description="Helical" evidence="8">
    <location>
        <begin position="695"/>
        <end position="717"/>
    </location>
</feature>
<sequence length="818" mass="92344">MDPRSLRKSSTKSSGVNPSDTEGRLSPVQDVEGSSSDQDEVPELQKSASIEKNETNAGSVYWNHPFNRGAEQDPSMRIEGRRPSDARRKMSTAARRASNAARRASTAIVETAYKLDPLTVTTGNPLNLGVNEVRRVSSVGYTAPGQFNARRFSTLAPSIESIEKPAPSLSTHSSVTVPYVRQGMSEKQEDYIIQRLAAHDDVESLSRTKRFLYRLCPVLVVVTIAAYWIYFALRVRFTRDAEKAAHKTYWMAWAFILVELFVSIPMLLHRLWGWHVVGLRKRPKLRLIGDNVPSVDVVITCCGEDDDLVLDTAKAACNIDYPRERFRVLVCDDGKSKTLQEMIERTAETQFDNLYYRSRPKYPGVPHHFKAGNLNDALEETARLPGGAANFFAALDADMIPMRDWLRALLPHMLQDPKCSMACPPQLFYNVPPDDPLCQSLDTFVHISEPIKDSMGVAWCTGSGYVLRRAALQSIGGFPTGSLAEDVCCSSMLLGSGWHTAFVHEPLQFGTVPDSLTSHLKQRTRWTIGTVQTSFKLRFSLYGPLVKHMTFPQRLCGFVYTVSSLFTIFLVLSMFTAPIVLVSGGNLVPYRSINQLKWLIRANFLSSMLNRVNEFISYLPSGYRTGQRDARAMMWMAPFHAISVIRTFLLPKWLGGKVAVFTSSGSQKAELNERDPHLRAPLWRRLKVTIWDCQCYLHLIYIMFAIAAVAVSMYWNLTDDKNNTTKKTLISLLTHAYWPPIIWLSCILSCWIPINYAIFPPDCPDRQDLLVRDPDTGVAYPSEESKKTKITWASYAWEAQYTLITIYGVVVFVLSFWF</sequence>
<evidence type="ECO:0000256" key="3">
    <source>
        <dbReference type="ARBA" id="ARBA00022679"/>
    </source>
</evidence>
<feature type="compositionally biased region" description="Basic and acidic residues" evidence="7">
    <location>
        <begin position="70"/>
        <end position="88"/>
    </location>
</feature>
<dbReference type="Pfam" id="PF13632">
    <property type="entry name" value="Glyco_trans_2_3"/>
    <property type="match status" value="1"/>
</dbReference>
<feature type="transmembrane region" description="Helical" evidence="8">
    <location>
        <begin position="632"/>
        <end position="649"/>
    </location>
</feature>
<feature type="transmembrane region" description="Helical" evidence="8">
    <location>
        <begin position="250"/>
        <end position="272"/>
    </location>
</feature>
<dbReference type="Gene3D" id="3.90.550.10">
    <property type="entry name" value="Spore Coat Polysaccharide Biosynthesis Protein SpsA, Chain A"/>
    <property type="match status" value="1"/>
</dbReference>
<dbReference type="CDD" id="cd06421">
    <property type="entry name" value="CESA_CelA_like"/>
    <property type="match status" value="1"/>
</dbReference>
<gene>
    <name evidence="10" type="ORF">HRR80_003335</name>
</gene>
<keyword evidence="3" id="KW-0808">Transferase</keyword>
<evidence type="ECO:0000256" key="1">
    <source>
        <dbReference type="ARBA" id="ARBA00004141"/>
    </source>
</evidence>
<dbReference type="InterPro" id="IPR029044">
    <property type="entry name" value="Nucleotide-diphossugar_trans"/>
</dbReference>
<proteinExistence type="predicted"/>
<name>A0AAN6EZP9_EXODE</name>
<feature type="compositionally biased region" description="Basic residues" evidence="7">
    <location>
        <begin position="1"/>
        <end position="10"/>
    </location>
</feature>
<keyword evidence="6 8" id="KW-0472">Membrane</keyword>
<evidence type="ECO:0000256" key="6">
    <source>
        <dbReference type="ARBA" id="ARBA00023136"/>
    </source>
</evidence>
<dbReference type="AlphaFoldDB" id="A0AAN6EZP9"/>
<feature type="region of interest" description="Disordered" evidence="7">
    <location>
        <begin position="1"/>
        <end position="99"/>
    </location>
</feature>
<dbReference type="InterPro" id="IPR050321">
    <property type="entry name" value="Glycosyltr_2/OpgH_subfam"/>
</dbReference>
<keyword evidence="5 8" id="KW-1133">Transmembrane helix</keyword>
<feature type="compositionally biased region" description="Polar residues" evidence="7">
    <location>
        <begin position="11"/>
        <end position="20"/>
    </location>
</feature>
<dbReference type="PANTHER" id="PTHR43867">
    <property type="entry name" value="CELLULOSE SYNTHASE CATALYTIC SUBUNIT A [UDP-FORMING]"/>
    <property type="match status" value="1"/>
</dbReference>
<organism evidence="10 11">
    <name type="scientific">Exophiala dermatitidis</name>
    <name type="common">Black yeast-like fungus</name>
    <name type="synonym">Wangiella dermatitidis</name>
    <dbReference type="NCBI Taxonomy" id="5970"/>
    <lineage>
        <taxon>Eukaryota</taxon>
        <taxon>Fungi</taxon>
        <taxon>Dikarya</taxon>
        <taxon>Ascomycota</taxon>
        <taxon>Pezizomycotina</taxon>
        <taxon>Eurotiomycetes</taxon>
        <taxon>Chaetothyriomycetidae</taxon>
        <taxon>Chaetothyriales</taxon>
        <taxon>Herpotrichiellaceae</taxon>
        <taxon>Exophiala</taxon>
    </lineage>
</organism>
<evidence type="ECO:0000256" key="8">
    <source>
        <dbReference type="SAM" id="Phobius"/>
    </source>
</evidence>
<dbReference type="PANTHER" id="PTHR43867:SF2">
    <property type="entry name" value="CELLULOSE SYNTHASE CATALYTIC SUBUNIT A [UDP-FORMING]"/>
    <property type="match status" value="1"/>
</dbReference>
<evidence type="ECO:0000313" key="10">
    <source>
        <dbReference type="EMBL" id="KAJ8993311.1"/>
    </source>
</evidence>
<protein>
    <recommendedName>
        <fullName evidence="9">Glycosyltransferase 2-like domain-containing protein</fullName>
    </recommendedName>
</protein>
<feature type="transmembrane region" description="Helical" evidence="8">
    <location>
        <begin position="211"/>
        <end position="230"/>
    </location>
</feature>
<evidence type="ECO:0000256" key="2">
    <source>
        <dbReference type="ARBA" id="ARBA00022676"/>
    </source>
</evidence>
<reference evidence="10" key="1">
    <citation type="submission" date="2023-01" db="EMBL/GenBank/DDBJ databases">
        <title>Exophiala dermititidis isolated from Cystic Fibrosis Patient.</title>
        <authorList>
            <person name="Kurbessoian T."/>
            <person name="Crocker A."/>
            <person name="Murante D."/>
            <person name="Hogan D.A."/>
            <person name="Stajich J.E."/>
        </authorList>
    </citation>
    <scope>NUCLEOTIDE SEQUENCE</scope>
    <source>
        <strain evidence="10">Ex8</strain>
    </source>
</reference>
<evidence type="ECO:0000259" key="9">
    <source>
        <dbReference type="Pfam" id="PF13632"/>
    </source>
</evidence>